<evidence type="ECO:0000313" key="17">
    <source>
        <dbReference type="EMBL" id="EJT51466.1"/>
    </source>
</evidence>
<gene>
    <name evidence="17" type="ORF">A1Q1_07307</name>
</gene>
<keyword evidence="7" id="KW-0963">Cytoplasm</keyword>
<dbReference type="EMBL" id="ALBS01000055">
    <property type="protein sequence ID" value="EJT51466.1"/>
    <property type="molecule type" value="Genomic_DNA"/>
</dbReference>
<evidence type="ECO:0000256" key="13">
    <source>
        <dbReference type="ARBA" id="ARBA00023242"/>
    </source>
</evidence>
<sequence>MNKQDPAESFFEMEKQRLIGEINSDVLSHTNALNRKLEEVDGVGKEFNTVAELWSSFLGIVNDKANESYEAAVPGTGTTNFGASTQR</sequence>
<dbReference type="OrthoDB" id="5566853at2759"/>
<evidence type="ECO:0000256" key="16">
    <source>
        <dbReference type="ARBA" id="ARBA00030566"/>
    </source>
</evidence>
<evidence type="ECO:0000256" key="4">
    <source>
        <dbReference type="ARBA" id="ARBA00010146"/>
    </source>
</evidence>
<comment type="similarity">
    <text evidence="4">Belongs to the DASH complex DAD1 family.</text>
</comment>
<dbReference type="AlphaFoldDB" id="J5TLB2"/>
<keyword evidence="11" id="KW-0995">Kinetochore</keyword>
<protein>
    <recommendedName>
        <fullName evidence="5">DASH complex subunit DAD1</fullName>
    </recommendedName>
    <alternativeName>
        <fullName evidence="16">Outer kinetochore protein DAD1</fullName>
    </alternativeName>
</protein>
<accession>J5TLB2</accession>
<comment type="subcellular location">
    <subcellularLocation>
        <location evidence="3">Chromosome</location>
        <location evidence="3">Centromere</location>
        <location evidence="3">Kinetochore</location>
    </subcellularLocation>
    <subcellularLocation>
        <location evidence="2">Cytoplasm</location>
        <location evidence="2">Cytoskeleton</location>
        <location evidence="2">Spindle</location>
    </subcellularLocation>
    <subcellularLocation>
        <location evidence="1">Nucleus</location>
    </subcellularLocation>
</comment>
<dbReference type="GeneID" id="25990819"/>
<evidence type="ECO:0000256" key="14">
    <source>
        <dbReference type="ARBA" id="ARBA00023306"/>
    </source>
</evidence>
<evidence type="ECO:0000256" key="11">
    <source>
        <dbReference type="ARBA" id="ARBA00022838"/>
    </source>
</evidence>
<organism evidence="17 18">
    <name type="scientific">Trichosporon asahii var. asahii (strain ATCC 90039 / CBS 2479 / JCM 2466 / KCTC 7840 / NBRC 103889/ NCYC 2677 / UAMH 7654)</name>
    <name type="common">Yeast</name>
    <dbReference type="NCBI Taxonomy" id="1186058"/>
    <lineage>
        <taxon>Eukaryota</taxon>
        <taxon>Fungi</taxon>
        <taxon>Dikarya</taxon>
        <taxon>Basidiomycota</taxon>
        <taxon>Agaricomycotina</taxon>
        <taxon>Tremellomycetes</taxon>
        <taxon>Trichosporonales</taxon>
        <taxon>Trichosporonaceae</taxon>
        <taxon>Trichosporon</taxon>
    </lineage>
</organism>
<evidence type="ECO:0000256" key="6">
    <source>
        <dbReference type="ARBA" id="ARBA00022454"/>
    </source>
</evidence>
<evidence type="ECO:0000256" key="9">
    <source>
        <dbReference type="ARBA" id="ARBA00022701"/>
    </source>
</evidence>
<keyword evidence="9" id="KW-0493">Microtubule</keyword>
<dbReference type="InterPro" id="IPR013958">
    <property type="entry name" value="DASH_Dad1"/>
</dbReference>
<keyword evidence="10" id="KW-0498">Mitosis</keyword>
<evidence type="ECO:0000256" key="7">
    <source>
        <dbReference type="ARBA" id="ARBA00022490"/>
    </source>
</evidence>
<keyword evidence="14" id="KW-0131">Cell cycle</keyword>
<reference evidence="17 18" key="1">
    <citation type="journal article" date="2012" name="Eukaryot. Cell">
        <title>Draft genome sequence of CBS 2479, the standard type strain of Trichosporon asahii.</title>
        <authorList>
            <person name="Yang R.Y."/>
            <person name="Li H.T."/>
            <person name="Zhu H."/>
            <person name="Zhou G.P."/>
            <person name="Wang M."/>
            <person name="Wang L."/>
        </authorList>
    </citation>
    <scope>NUCLEOTIDE SEQUENCE [LARGE SCALE GENOMIC DNA]</scope>
    <source>
        <strain evidence="18">ATCC 90039 / CBS 2479 / JCM 2466 / KCTC 7840 / NCYC 2677 / UAMH 7654</strain>
    </source>
</reference>
<dbReference type="PANTHER" id="PTHR28025">
    <property type="entry name" value="DASH COMPLEX SUBUNIT DAD1"/>
    <property type="match status" value="1"/>
</dbReference>
<evidence type="ECO:0000256" key="10">
    <source>
        <dbReference type="ARBA" id="ARBA00022776"/>
    </source>
</evidence>
<dbReference type="GO" id="GO:0044732">
    <property type="term" value="C:mitotic spindle pole body"/>
    <property type="evidence" value="ECO:0007669"/>
    <property type="project" value="TreeGrafter"/>
</dbReference>
<keyword evidence="13" id="KW-0539">Nucleus</keyword>
<evidence type="ECO:0000256" key="12">
    <source>
        <dbReference type="ARBA" id="ARBA00023212"/>
    </source>
</evidence>
<keyword evidence="8" id="KW-0132">Cell division</keyword>
<dbReference type="GO" id="GO:0051301">
    <property type="term" value="P:cell division"/>
    <property type="evidence" value="ECO:0007669"/>
    <property type="project" value="UniProtKB-KW"/>
</dbReference>
<dbReference type="Proteomes" id="UP000002748">
    <property type="component" value="Unassembled WGS sequence"/>
</dbReference>
<dbReference type="GO" id="GO:0005876">
    <property type="term" value="C:spindle microtubule"/>
    <property type="evidence" value="ECO:0007669"/>
    <property type="project" value="TreeGrafter"/>
</dbReference>
<dbReference type="VEuPathDB" id="FungiDB:A1Q1_07307"/>
<dbReference type="GO" id="GO:0051010">
    <property type="term" value="F:microtubule plus-end binding"/>
    <property type="evidence" value="ECO:0007669"/>
    <property type="project" value="TreeGrafter"/>
</dbReference>
<evidence type="ECO:0000256" key="5">
    <source>
        <dbReference type="ARBA" id="ARBA00020261"/>
    </source>
</evidence>
<evidence type="ECO:0000256" key="8">
    <source>
        <dbReference type="ARBA" id="ARBA00022618"/>
    </source>
</evidence>
<evidence type="ECO:0000256" key="3">
    <source>
        <dbReference type="ARBA" id="ARBA00004629"/>
    </source>
</evidence>
<keyword evidence="6" id="KW-0158">Chromosome</keyword>
<name>J5TLB2_TRIAS</name>
<keyword evidence="15" id="KW-0137">Centromere</keyword>
<proteinExistence type="inferred from homology"/>
<comment type="caution">
    <text evidence="17">The sequence shown here is derived from an EMBL/GenBank/DDBJ whole genome shotgun (WGS) entry which is preliminary data.</text>
</comment>
<evidence type="ECO:0000256" key="1">
    <source>
        <dbReference type="ARBA" id="ARBA00004123"/>
    </source>
</evidence>
<dbReference type="PANTHER" id="PTHR28025:SF1">
    <property type="entry name" value="DASH COMPLEX SUBUNIT DAD1"/>
    <property type="match status" value="1"/>
</dbReference>
<evidence type="ECO:0000256" key="2">
    <source>
        <dbReference type="ARBA" id="ARBA00004186"/>
    </source>
</evidence>
<dbReference type="GO" id="GO:0042729">
    <property type="term" value="C:DASH complex"/>
    <property type="evidence" value="ECO:0007669"/>
    <property type="project" value="InterPro"/>
</dbReference>
<dbReference type="RefSeq" id="XP_014183018.1">
    <property type="nucleotide sequence ID" value="XM_014327543.1"/>
</dbReference>
<dbReference type="GO" id="GO:0072686">
    <property type="term" value="C:mitotic spindle"/>
    <property type="evidence" value="ECO:0007669"/>
    <property type="project" value="InterPro"/>
</dbReference>
<dbReference type="HOGENOM" id="CLU_142427_3_2_1"/>
<dbReference type="Pfam" id="PF08649">
    <property type="entry name" value="DASH_Dad1"/>
    <property type="match status" value="1"/>
</dbReference>
<keyword evidence="12" id="KW-0206">Cytoskeleton</keyword>
<dbReference type="KEGG" id="tasa:A1Q1_07307"/>
<evidence type="ECO:0000313" key="18">
    <source>
        <dbReference type="Proteomes" id="UP000002748"/>
    </source>
</evidence>
<evidence type="ECO:0000256" key="15">
    <source>
        <dbReference type="ARBA" id="ARBA00023328"/>
    </source>
</evidence>